<comment type="caution">
    <text evidence="1">The sequence shown here is derived from an EMBL/GenBank/DDBJ whole genome shotgun (WGS) entry which is preliminary data.</text>
</comment>
<dbReference type="Proteomes" id="UP000294498">
    <property type="component" value="Unassembled WGS sequence"/>
</dbReference>
<evidence type="ECO:0000313" key="1">
    <source>
        <dbReference type="EMBL" id="TDW96896.1"/>
    </source>
</evidence>
<dbReference type="RefSeq" id="WP_133998148.1">
    <property type="nucleotide sequence ID" value="NZ_SODV01000002.1"/>
</dbReference>
<sequence length="89" mass="10368">MKKDNRYLAVQSILEREKSIKFNELFDIIPRTVVASDMAQDYRTFAGKVRNPESFTIAELASLSRLFEVDPHKLLELILPHVRLPKKKL</sequence>
<dbReference type="OrthoDB" id="676945at2"/>
<reference evidence="1 2" key="1">
    <citation type="submission" date="2019-03" db="EMBL/GenBank/DDBJ databases">
        <title>Genomic Encyclopedia of Type Strains, Phase IV (KMG-IV): sequencing the most valuable type-strain genomes for metagenomic binning, comparative biology and taxonomic classification.</title>
        <authorList>
            <person name="Goeker M."/>
        </authorList>
    </citation>
    <scope>NUCLEOTIDE SEQUENCE [LARGE SCALE GENOMIC DNA]</scope>
    <source>
        <strain evidence="1 2">DSM 100059</strain>
    </source>
</reference>
<name>A0A4R8DIB5_9BACT</name>
<accession>A0A4R8DIB5</accession>
<dbReference type="EMBL" id="SODV01000002">
    <property type="protein sequence ID" value="TDW96896.1"/>
    <property type="molecule type" value="Genomic_DNA"/>
</dbReference>
<evidence type="ECO:0008006" key="3">
    <source>
        <dbReference type="Google" id="ProtNLM"/>
    </source>
</evidence>
<organism evidence="1 2">
    <name type="scientific">Dinghuibacter silviterrae</name>
    <dbReference type="NCBI Taxonomy" id="1539049"/>
    <lineage>
        <taxon>Bacteria</taxon>
        <taxon>Pseudomonadati</taxon>
        <taxon>Bacteroidota</taxon>
        <taxon>Chitinophagia</taxon>
        <taxon>Chitinophagales</taxon>
        <taxon>Chitinophagaceae</taxon>
        <taxon>Dinghuibacter</taxon>
    </lineage>
</organism>
<proteinExistence type="predicted"/>
<dbReference type="AlphaFoldDB" id="A0A4R8DIB5"/>
<protein>
    <recommendedName>
        <fullName evidence="3">HTH cro/C1-type domain-containing protein</fullName>
    </recommendedName>
</protein>
<evidence type="ECO:0000313" key="2">
    <source>
        <dbReference type="Proteomes" id="UP000294498"/>
    </source>
</evidence>
<keyword evidence="2" id="KW-1185">Reference proteome</keyword>
<gene>
    <name evidence="1" type="ORF">EDB95_4732</name>
</gene>